<reference evidence="1 2" key="1">
    <citation type="journal article" date="2013" name="PLoS ONE">
        <title>Genomic and secretomic analyses reveal unique features of the lignocellulolytic enzyme system of Penicillium decumbens.</title>
        <authorList>
            <person name="Liu G."/>
            <person name="Zhang L."/>
            <person name="Wei X."/>
            <person name="Zou G."/>
            <person name="Qin Y."/>
            <person name="Ma L."/>
            <person name="Li J."/>
            <person name="Zheng H."/>
            <person name="Wang S."/>
            <person name="Wang C."/>
            <person name="Xun L."/>
            <person name="Zhao G.-P."/>
            <person name="Zhou Z."/>
            <person name="Qu Y."/>
        </authorList>
    </citation>
    <scope>NUCLEOTIDE SEQUENCE [LARGE SCALE GENOMIC DNA]</scope>
    <source>
        <strain evidence="2">114-2 / CGMCC 5302</strain>
    </source>
</reference>
<evidence type="ECO:0000313" key="2">
    <source>
        <dbReference type="Proteomes" id="UP000019376"/>
    </source>
</evidence>
<dbReference type="Proteomes" id="UP000019376">
    <property type="component" value="Unassembled WGS sequence"/>
</dbReference>
<organism evidence="1 2">
    <name type="scientific">Penicillium oxalicum (strain 114-2 / CGMCC 5302)</name>
    <name type="common">Penicillium decumbens</name>
    <dbReference type="NCBI Taxonomy" id="933388"/>
    <lineage>
        <taxon>Eukaryota</taxon>
        <taxon>Fungi</taxon>
        <taxon>Dikarya</taxon>
        <taxon>Ascomycota</taxon>
        <taxon>Pezizomycotina</taxon>
        <taxon>Eurotiomycetes</taxon>
        <taxon>Eurotiomycetidae</taxon>
        <taxon>Eurotiales</taxon>
        <taxon>Aspergillaceae</taxon>
        <taxon>Penicillium</taxon>
    </lineage>
</organism>
<evidence type="ECO:0000313" key="1">
    <source>
        <dbReference type="EMBL" id="EPS29224.1"/>
    </source>
</evidence>
<gene>
    <name evidence="1" type="ORF">PDE_04173</name>
</gene>
<dbReference type="EMBL" id="KB644411">
    <property type="protein sequence ID" value="EPS29224.1"/>
    <property type="molecule type" value="Genomic_DNA"/>
</dbReference>
<dbReference type="AlphaFoldDB" id="S7ZG31"/>
<accession>S7ZG31</accession>
<keyword evidence="2" id="KW-1185">Reference proteome</keyword>
<sequence>MHDKETFPTDQSSAVKTVLSHESDRFKDSAPITVFQNLSRRTLVDSCRVDQPNGLGGGAKTLSERTINSTLIVVVSVLRPPESQSQSSNTMKHGP</sequence>
<protein>
    <submittedName>
        <fullName evidence="1">Uncharacterized protein</fullName>
    </submittedName>
</protein>
<dbReference type="HOGENOM" id="CLU_2373459_0_0_1"/>
<proteinExistence type="predicted"/>
<name>S7ZG31_PENO1</name>